<dbReference type="RefSeq" id="WP_115693407.1">
    <property type="nucleotide sequence ID" value="NZ_CP031417.1"/>
</dbReference>
<name>A0A346A1I1_9HYPH</name>
<proteinExistence type="predicted"/>
<keyword evidence="2" id="KW-1185">Reference proteome</keyword>
<dbReference type="EMBL" id="CP031417">
    <property type="protein sequence ID" value="AXK83028.1"/>
    <property type="molecule type" value="Genomic_DNA"/>
</dbReference>
<dbReference type="Proteomes" id="UP000254889">
    <property type="component" value="Chromosome"/>
</dbReference>
<dbReference type="KEGG" id="ptaw:DW352_22395"/>
<organism evidence="1 2">
    <name type="scientific">Pseudolabrys taiwanensis</name>
    <dbReference type="NCBI Taxonomy" id="331696"/>
    <lineage>
        <taxon>Bacteria</taxon>
        <taxon>Pseudomonadati</taxon>
        <taxon>Pseudomonadota</taxon>
        <taxon>Alphaproteobacteria</taxon>
        <taxon>Hyphomicrobiales</taxon>
        <taxon>Xanthobacteraceae</taxon>
        <taxon>Pseudolabrys</taxon>
    </lineage>
</organism>
<reference evidence="1 2" key="1">
    <citation type="submission" date="2018-07" db="EMBL/GenBank/DDBJ databases">
        <authorList>
            <person name="Quirk P.G."/>
            <person name="Krulwich T.A."/>
        </authorList>
    </citation>
    <scope>NUCLEOTIDE SEQUENCE [LARGE SCALE GENOMIC DNA]</scope>
    <source>
        <strain evidence="1 2">CC-BB4</strain>
    </source>
</reference>
<dbReference type="OrthoDB" id="8450633at2"/>
<dbReference type="AlphaFoldDB" id="A0A346A1I1"/>
<accession>A0A346A1I1</accession>
<evidence type="ECO:0000313" key="2">
    <source>
        <dbReference type="Proteomes" id="UP000254889"/>
    </source>
</evidence>
<sequence>MAEPRRGRLKGGANTEAEAEKLSLSEFNLLIAGAAWRFDSVTNSNLRKNAFKRLVWLETQRERLHGIEAPERKLAARQSGD</sequence>
<gene>
    <name evidence="1" type="ORF">DW352_22395</name>
</gene>
<protein>
    <submittedName>
        <fullName evidence="1">Uncharacterized protein</fullName>
    </submittedName>
</protein>
<evidence type="ECO:0000313" key="1">
    <source>
        <dbReference type="EMBL" id="AXK83028.1"/>
    </source>
</evidence>